<dbReference type="Gene3D" id="1.25.40.180">
    <property type="match status" value="1"/>
</dbReference>
<dbReference type="InterPro" id="IPR016024">
    <property type="entry name" value="ARM-type_fold"/>
</dbReference>
<dbReference type="EMBL" id="JBEDUW010000002">
    <property type="protein sequence ID" value="KAK9943057.1"/>
    <property type="molecule type" value="Genomic_DNA"/>
</dbReference>
<feature type="region of interest" description="Disordered" evidence="1">
    <location>
        <begin position="38"/>
        <end position="159"/>
    </location>
</feature>
<dbReference type="AlphaFoldDB" id="A0AAW1Y2E6"/>
<reference evidence="2 3" key="1">
    <citation type="journal article" date="2023" name="G3 (Bethesda)">
        <title>A chromosome-length genome assembly and annotation of blackberry (Rubus argutus, cv. 'Hillquist').</title>
        <authorList>
            <person name="Bruna T."/>
            <person name="Aryal R."/>
            <person name="Dudchenko O."/>
            <person name="Sargent D.J."/>
            <person name="Mead D."/>
            <person name="Buti M."/>
            <person name="Cavallini A."/>
            <person name="Hytonen T."/>
            <person name="Andres J."/>
            <person name="Pham M."/>
            <person name="Weisz D."/>
            <person name="Mascagni F."/>
            <person name="Usai G."/>
            <person name="Natali L."/>
            <person name="Bassil N."/>
            <person name="Fernandez G.E."/>
            <person name="Lomsadze A."/>
            <person name="Armour M."/>
            <person name="Olukolu B."/>
            <person name="Poorten T."/>
            <person name="Britton C."/>
            <person name="Davik J."/>
            <person name="Ashrafi H."/>
            <person name="Aiden E.L."/>
            <person name="Borodovsky M."/>
            <person name="Worthington M."/>
        </authorList>
    </citation>
    <scope>NUCLEOTIDE SEQUENCE [LARGE SCALE GENOMIC DNA]</scope>
    <source>
        <strain evidence="2">PI 553951</strain>
    </source>
</reference>
<dbReference type="SUPFAM" id="SSF48371">
    <property type="entry name" value="ARM repeat"/>
    <property type="match status" value="1"/>
</dbReference>
<feature type="compositionally biased region" description="Basic and acidic residues" evidence="1">
    <location>
        <begin position="280"/>
        <end position="293"/>
    </location>
</feature>
<dbReference type="PANTHER" id="PTHR18034">
    <property type="entry name" value="CELL CYCLE CONTROL PROTEIN CWF22-RELATED"/>
    <property type="match status" value="1"/>
</dbReference>
<dbReference type="InterPro" id="IPR050781">
    <property type="entry name" value="CWC22_splicing_factor"/>
</dbReference>
<feature type="compositionally biased region" description="Basic and acidic residues" evidence="1">
    <location>
        <begin position="38"/>
        <end position="63"/>
    </location>
</feature>
<feature type="region of interest" description="Disordered" evidence="1">
    <location>
        <begin position="205"/>
        <end position="242"/>
    </location>
</feature>
<accession>A0AAW1Y2E6</accession>
<feature type="compositionally biased region" description="Basic and acidic residues" evidence="1">
    <location>
        <begin position="138"/>
        <end position="148"/>
    </location>
</feature>
<feature type="compositionally biased region" description="Basic and acidic residues" evidence="1">
    <location>
        <begin position="72"/>
        <end position="81"/>
    </location>
</feature>
<evidence type="ECO:0000313" key="3">
    <source>
        <dbReference type="Proteomes" id="UP001457282"/>
    </source>
</evidence>
<comment type="caution">
    <text evidence="2">The sequence shown here is derived from an EMBL/GenBank/DDBJ whole genome shotgun (WGS) entry which is preliminary data.</text>
</comment>
<dbReference type="PANTHER" id="PTHR18034:SF4">
    <property type="entry name" value="NUCLEOLAR MIF4G DOMAIN-CONTAINING PROTEIN 1"/>
    <property type="match status" value="1"/>
</dbReference>
<feature type="region of interest" description="Disordered" evidence="1">
    <location>
        <begin position="261"/>
        <end position="298"/>
    </location>
</feature>
<dbReference type="Proteomes" id="UP001457282">
    <property type="component" value="Unassembled WGS sequence"/>
</dbReference>
<proteinExistence type="predicted"/>
<evidence type="ECO:0000313" key="2">
    <source>
        <dbReference type="EMBL" id="KAK9943057.1"/>
    </source>
</evidence>
<name>A0AAW1Y2E6_RUBAR</name>
<protein>
    <recommendedName>
        <fullName evidence="4">MIF4G domain-containing protein</fullName>
    </recommendedName>
</protein>
<evidence type="ECO:0000256" key="1">
    <source>
        <dbReference type="SAM" id="MobiDB-lite"/>
    </source>
</evidence>
<gene>
    <name evidence="2" type="ORF">M0R45_008680</name>
</gene>
<sequence length="554" mass="61798">MEERMPPPIGKLPAASDAVLRFHNRIDCQPRWRLELSDANVTEKSRQEKRKEARLAKNARKNESWLQRQKVQKLESSKATEKPQSSCVQNEKGKPAVSQLDVNSERNRSRNKTNVGEEKGIEATKSVAPEHSYPKPSKAVEGEKDSKRTPKTNFEKFLQMDNTRAEEDLELERKLAKKLKVKGGKLKGEDLGLNMLFEGFQSFADSLGNKEGSNSAALPSKQSEKSSPRKKRKKEKLLEGGLPVDSKVEVPKVVVTDGAEVQSEDFPSKTPLRKKRKKRNPVEETKEGNKEGDMNIDVSKPMESCGADIVLENVSAKTPTKYVAPHLRSRAGNELEEHSQIRRQVRGLLNRLSESNVESITGEMSVLMRSIPHGIASQIFGEEVLASCAHGPRGNEQHAAVFAAFVAGMASSVGIDFGAKLMALLAKTFEDEYHKEDNISLRNITLLLSQLCIFGVCSSELIYDFLIVLSKRLTEIDVSTILTVCNVSTLEVLGCGMKIRADDLLAMKIFIASVQNRVNELKPHVEMTRKRLMVEGWSSCFETICDIKNNKKKA</sequence>
<organism evidence="2 3">
    <name type="scientific">Rubus argutus</name>
    <name type="common">Southern blackberry</name>
    <dbReference type="NCBI Taxonomy" id="59490"/>
    <lineage>
        <taxon>Eukaryota</taxon>
        <taxon>Viridiplantae</taxon>
        <taxon>Streptophyta</taxon>
        <taxon>Embryophyta</taxon>
        <taxon>Tracheophyta</taxon>
        <taxon>Spermatophyta</taxon>
        <taxon>Magnoliopsida</taxon>
        <taxon>eudicotyledons</taxon>
        <taxon>Gunneridae</taxon>
        <taxon>Pentapetalae</taxon>
        <taxon>rosids</taxon>
        <taxon>fabids</taxon>
        <taxon>Rosales</taxon>
        <taxon>Rosaceae</taxon>
        <taxon>Rosoideae</taxon>
        <taxon>Rosoideae incertae sedis</taxon>
        <taxon>Rubus</taxon>
    </lineage>
</organism>
<dbReference type="GO" id="GO:0005730">
    <property type="term" value="C:nucleolus"/>
    <property type="evidence" value="ECO:0007669"/>
    <property type="project" value="TreeGrafter"/>
</dbReference>
<keyword evidence="3" id="KW-1185">Reference proteome</keyword>
<dbReference type="GO" id="GO:0003723">
    <property type="term" value="F:RNA binding"/>
    <property type="evidence" value="ECO:0007669"/>
    <property type="project" value="TreeGrafter"/>
</dbReference>
<evidence type="ECO:0008006" key="4">
    <source>
        <dbReference type="Google" id="ProtNLM"/>
    </source>
</evidence>
<dbReference type="GO" id="GO:0042274">
    <property type="term" value="P:ribosomal small subunit biogenesis"/>
    <property type="evidence" value="ECO:0007669"/>
    <property type="project" value="TreeGrafter"/>
</dbReference>